<proteinExistence type="predicted"/>
<dbReference type="AlphaFoldDB" id="A0A317QJF2"/>
<keyword evidence="2" id="KW-1185">Reference proteome</keyword>
<dbReference type="Proteomes" id="UP000246661">
    <property type="component" value="Unassembled WGS sequence"/>
</dbReference>
<organism evidence="1 2">
    <name type="scientific">Geodermatophilus normandii</name>
    <dbReference type="NCBI Taxonomy" id="1137989"/>
    <lineage>
        <taxon>Bacteria</taxon>
        <taxon>Bacillati</taxon>
        <taxon>Actinomycetota</taxon>
        <taxon>Actinomycetes</taxon>
        <taxon>Geodermatophilales</taxon>
        <taxon>Geodermatophilaceae</taxon>
        <taxon>Geodermatophilus</taxon>
    </lineage>
</organism>
<reference evidence="2" key="1">
    <citation type="submission" date="2018-05" db="EMBL/GenBank/DDBJ databases">
        <authorList>
            <person name="Klenk H.-P."/>
            <person name="Huntemann M."/>
            <person name="Clum A."/>
            <person name="Pillay M."/>
            <person name="Palaniappan K."/>
            <person name="Varghese N."/>
            <person name="Mikhailova N."/>
            <person name="Stamatis D."/>
            <person name="Reddy T."/>
            <person name="Daum C."/>
            <person name="Shapiro N."/>
            <person name="Ivanova N."/>
            <person name="Kyrpides N."/>
            <person name="Woyke T."/>
        </authorList>
    </citation>
    <scope>NUCLEOTIDE SEQUENCE [LARGE SCALE GENOMIC DNA]</scope>
    <source>
        <strain evidence="2">DSM 45417</strain>
    </source>
</reference>
<accession>A0A317QJF2</accession>
<dbReference type="RefSeq" id="WP_110005856.1">
    <property type="nucleotide sequence ID" value="NZ_QGTX01000001.1"/>
</dbReference>
<gene>
    <name evidence="1" type="ORF">JD79_02626</name>
</gene>
<evidence type="ECO:0000313" key="2">
    <source>
        <dbReference type="Proteomes" id="UP000246661"/>
    </source>
</evidence>
<protein>
    <submittedName>
        <fullName evidence="1">Uncharacterized protein</fullName>
    </submittedName>
</protein>
<comment type="caution">
    <text evidence="1">The sequence shown here is derived from an EMBL/GenBank/DDBJ whole genome shotgun (WGS) entry which is preliminary data.</text>
</comment>
<dbReference type="OrthoDB" id="5197728at2"/>
<name>A0A317QJF2_9ACTN</name>
<sequence length="70" mass="7425">MLPRTRLASVRGAPGPLSTGHLLADCERWCRDNLPPRPVRRLRSVPAPASTRAASLRAGARALTQAAKAG</sequence>
<dbReference type="EMBL" id="QGTX01000001">
    <property type="protein sequence ID" value="PWW23452.1"/>
    <property type="molecule type" value="Genomic_DNA"/>
</dbReference>
<evidence type="ECO:0000313" key="1">
    <source>
        <dbReference type="EMBL" id="PWW23452.1"/>
    </source>
</evidence>